<protein>
    <submittedName>
        <fullName evidence="1">Uncharacterized protein</fullName>
    </submittedName>
</protein>
<evidence type="ECO:0000313" key="1">
    <source>
        <dbReference type="EMBL" id="XHV10512.1"/>
    </source>
</evidence>
<gene>
    <name evidence="1" type="ORF">BL57_040</name>
</gene>
<accession>A0AB74UFY0</accession>
<name>A0AB74UFY0_9VIRU</name>
<proteinExistence type="predicted"/>
<dbReference type="EMBL" id="PQ287320">
    <property type="protein sequence ID" value="XHV10512.1"/>
    <property type="molecule type" value="Genomic_DNA"/>
</dbReference>
<reference evidence="1" key="1">
    <citation type="submission" date="2024-10" db="EMBL/GenBank/DDBJ databases">
        <title>Genetic diversity among independent isolates of the Dolichocephalovirinae subfamily.</title>
        <authorList>
            <person name="Ely B."/>
            <person name="Thomas Q."/>
            <person name="Mohammadi T."/>
        </authorList>
    </citation>
    <scope>NUCLEOTIDE SEQUENCE</scope>
</reference>
<sequence length="66" mass="7404">MANPDGVLIKTWEVHCRGCERANLGIRGDMSKAQEELRKDGWAIRGGRWVCADCKPGVPIGHRWTD</sequence>
<organism evidence="1">
    <name type="scientific">Caulobacter phage BL57</name>
    <dbReference type="NCBI Taxonomy" id="3348355"/>
    <lineage>
        <taxon>Viruses</taxon>
    </lineage>
</organism>